<name>A0A803PSI0_CANSA</name>
<dbReference type="EnsemblPlants" id="evm.model.05.939">
    <property type="protein sequence ID" value="cds.evm.model.05.939"/>
    <property type="gene ID" value="evm.TU.05.939"/>
</dbReference>
<proteinExistence type="predicted"/>
<reference evidence="1" key="1">
    <citation type="submission" date="2018-11" db="EMBL/GenBank/DDBJ databases">
        <authorList>
            <person name="Grassa J C."/>
        </authorList>
    </citation>
    <scope>NUCLEOTIDE SEQUENCE [LARGE SCALE GENOMIC DNA]</scope>
</reference>
<sequence length="234" mass="27170">MNDTRIKDHLIKSNQEETANCSRLFLHEISEDQRCFLRYAAWPESTVIASIPLARPLFLPEVTVAFEPGDLEFEIMSPKPRKSKTPQDPNVTFEAKLIESKVRSIGAYVDGILKSCGIKQRKGCVIRAWNLEHIKARAVLPLRDYFKEYCNYLKVSPFQPNPISYRILASLKVLYHILGWECLTPLEIAYFYSVKEVHARKNAVGGFYYLGTYTRDRKIIVRLPNKIEFKEDFF</sequence>
<evidence type="ECO:0000313" key="2">
    <source>
        <dbReference type="Proteomes" id="UP000596661"/>
    </source>
</evidence>
<dbReference type="EMBL" id="UZAU01000475">
    <property type="status" value="NOT_ANNOTATED_CDS"/>
    <property type="molecule type" value="Genomic_DNA"/>
</dbReference>
<dbReference type="Proteomes" id="UP000596661">
    <property type="component" value="Chromosome 5"/>
</dbReference>
<reference evidence="1" key="2">
    <citation type="submission" date="2021-03" db="UniProtKB">
        <authorList>
            <consortium name="EnsemblPlants"/>
        </authorList>
    </citation>
    <scope>IDENTIFICATION</scope>
</reference>
<accession>A0A803PSI0</accession>
<organism evidence="1 2">
    <name type="scientific">Cannabis sativa</name>
    <name type="common">Hemp</name>
    <name type="synonym">Marijuana</name>
    <dbReference type="NCBI Taxonomy" id="3483"/>
    <lineage>
        <taxon>Eukaryota</taxon>
        <taxon>Viridiplantae</taxon>
        <taxon>Streptophyta</taxon>
        <taxon>Embryophyta</taxon>
        <taxon>Tracheophyta</taxon>
        <taxon>Spermatophyta</taxon>
        <taxon>Magnoliopsida</taxon>
        <taxon>eudicotyledons</taxon>
        <taxon>Gunneridae</taxon>
        <taxon>Pentapetalae</taxon>
        <taxon>rosids</taxon>
        <taxon>fabids</taxon>
        <taxon>Rosales</taxon>
        <taxon>Cannabaceae</taxon>
        <taxon>Cannabis</taxon>
    </lineage>
</organism>
<keyword evidence="2" id="KW-1185">Reference proteome</keyword>
<protein>
    <submittedName>
        <fullName evidence="1">Uncharacterized protein</fullName>
    </submittedName>
</protein>
<evidence type="ECO:0000313" key="1">
    <source>
        <dbReference type="EnsemblPlants" id="cds.evm.model.05.939"/>
    </source>
</evidence>
<dbReference type="AlphaFoldDB" id="A0A803PSI0"/>
<dbReference type="Gramene" id="evm.model.05.939">
    <property type="protein sequence ID" value="cds.evm.model.05.939"/>
    <property type="gene ID" value="evm.TU.05.939"/>
</dbReference>